<dbReference type="InterPro" id="IPR012337">
    <property type="entry name" value="RNaseH-like_sf"/>
</dbReference>
<dbReference type="GO" id="GO:0071897">
    <property type="term" value="P:DNA biosynthetic process"/>
    <property type="evidence" value="ECO:0007669"/>
    <property type="project" value="UniProtKB-ARBA"/>
</dbReference>
<dbReference type="SUPFAM" id="SSF53098">
    <property type="entry name" value="Ribonuclease H-like"/>
    <property type="match status" value="1"/>
</dbReference>
<dbReference type="Proteomes" id="UP000821837">
    <property type="component" value="Chromosome 3"/>
</dbReference>
<organism evidence="3 4">
    <name type="scientific">Rhipicephalus sanguineus</name>
    <name type="common">Brown dog tick</name>
    <name type="synonym">Ixodes sanguineus</name>
    <dbReference type="NCBI Taxonomy" id="34632"/>
    <lineage>
        <taxon>Eukaryota</taxon>
        <taxon>Metazoa</taxon>
        <taxon>Ecdysozoa</taxon>
        <taxon>Arthropoda</taxon>
        <taxon>Chelicerata</taxon>
        <taxon>Arachnida</taxon>
        <taxon>Acari</taxon>
        <taxon>Parasitiformes</taxon>
        <taxon>Ixodida</taxon>
        <taxon>Ixodoidea</taxon>
        <taxon>Ixodidae</taxon>
        <taxon>Rhipicephalinae</taxon>
        <taxon>Rhipicephalus</taxon>
        <taxon>Rhipicephalus</taxon>
    </lineage>
</organism>
<dbReference type="Pfam" id="PF00078">
    <property type="entry name" value="RVT_1"/>
    <property type="match status" value="1"/>
</dbReference>
<keyword evidence="4" id="KW-1185">Reference proteome</keyword>
<dbReference type="SUPFAM" id="SSF56672">
    <property type="entry name" value="DNA/RNA polymerases"/>
    <property type="match status" value="1"/>
</dbReference>
<dbReference type="InterPro" id="IPR000477">
    <property type="entry name" value="RT_dom"/>
</dbReference>
<evidence type="ECO:0000313" key="3">
    <source>
        <dbReference type="EMBL" id="KAH7962319.1"/>
    </source>
</evidence>
<protein>
    <recommendedName>
        <fullName evidence="2">Reverse transcriptase domain-containing protein</fullName>
    </recommendedName>
</protein>
<gene>
    <name evidence="3" type="ORF">HPB52_015469</name>
</gene>
<evidence type="ECO:0000256" key="1">
    <source>
        <dbReference type="SAM" id="MobiDB-lite"/>
    </source>
</evidence>
<dbReference type="PROSITE" id="PS50878">
    <property type="entry name" value="RT_POL"/>
    <property type="match status" value="1"/>
</dbReference>
<proteinExistence type="predicted"/>
<evidence type="ECO:0000313" key="4">
    <source>
        <dbReference type="Proteomes" id="UP000821837"/>
    </source>
</evidence>
<feature type="region of interest" description="Disordered" evidence="1">
    <location>
        <begin position="1"/>
        <end position="24"/>
    </location>
</feature>
<dbReference type="PANTHER" id="PTHR19446">
    <property type="entry name" value="REVERSE TRANSCRIPTASES"/>
    <property type="match status" value="1"/>
</dbReference>
<dbReference type="InterPro" id="IPR036397">
    <property type="entry name" value="RNaseH_sf"/>
</dbReference>
<accession>A0A9D4Q0U6</accession>
<dbReference type="InterPro" id="IPR002156">
    <property type="entry name" value="RNaseH_domain"/>
</dbReference>
<sequence>MSTPSSTNAVSPAGSSSPDLGDVSGASSVATIAVDDPTTDEAMHASTRSLAAAPYNSLYEDVPFTFLEIVDVLRNTPKKSAPGPDHISPAIMKALFRYHPRFFLMLFNAALALGYFPRCWRTAQRASSYRPICFSSVFGKTLERLLNGRLQYFLEKRGLVHPREYGFTRGRSPLLALHALKAHQYVTAVLVSLDFHGAFDSVWHPLVIPYFRERALPSGLYHLLCTFLADRSVFVRSNAGQVEANPTLGSPQGSPLSPLLSYTVIDSILSLRMPRGVIVQAYADDTIILVPVPSRDALDILASEVLRRVIEWSRAAKVSLNCDKSFCVLFSHGVGPHGARTSHLVFDRRLSFFHHADYLRQKVALLASRVATFFAMQRSCVSPAHSVNVPTGDPPGSLLRESGVVERRPPGRTLGVNARLPHGKHGSVAGLDACASNRPGANVSMPSSAFLLYAGILRSVPSDFGLLGWRMPMSTWRYTLRCLPRFLLCALQARGPVSLLALLPSTSTLMAPSQIPRLAQHVGRFRLTRTTSAYTTEVVAFHAALLHALTATYTLPLALYTDCLSLLQAFTSPCNAEQHVLTIRALLRRLSISVPLRVFHVPGHAGVFGNDVADFLAQRAACVGLDRSLPLPFRAVRRQLRRELHVLWTARWRETNTLTELYLWIQDLGDIPWYFPPPPLLVTLVTWHGQIPHYFHRFNVMRQHRCPCGSYCLDMSHVLHACPLTAPHTARIEPQDAYRAASYGAILRCLRNRALLIGALRALNALPHVSRPLGLPTAHLYTEYVSESCEVGMARGPFRWGPRVLASLASQSSVCAIFCGQTGPADHLLPCPPWLLHIARMFPPTLLTARSGPAAYHVPRFYLLLCNKAREGQRSQELSGAVPIGGFYRSFCQDVRGFCC</sequence>
<dbReference type="EMBL" id="JABSTV010001249">
    <property type="protein sequence ID" value="KAH7962319.1"/>
    <property type="molecule type" value="Genomic_DNA"/>
</dbReference>
<dbReference type="CDD" id="cd01650">
    <property type="entry name" value="RT_nLTR_like"/>
    <property type="match status" value="1"/>
</dbReference>
<dbReference type="GO" id="GO:0004523">
    <property type="term" value="F:RNA-DNA hybrid ribonuclease activity"/>
    <property type="evidence" value="ECO:0007669"/>
    <property type="project" value="InterPro"/>
</dbReference>
<name>A0A9D4Q0U6_RHISA</name>
<evidence type="ECO:0000259" key="2">
    <source>
        <dbReference type="PROSITE" id="PS50878"/>
    </source>
</evidence>
<feature type="domain" description="Reverse transcriptase" evidence="2">
    <location>
        <begin position="76"/>
        <end position="357"/>
    </location>
</feature>
<reference evidence="3" key="1">
    <citation type="journal article" date="2020" name="Cell">
        <title>Large-Scale Comparative Analyses of Tick Genomes Elucidate Their Genetic Diversity and Vector Capacities.</title>
        <authorList>
            <consortium name="Tick Genome and Microbiome Consortium (TIGMIC)"/>
            <person name="Jia N."/>
            <person name="Wang J."/>
            <person name="Shi W."/>
            <person name="Du L."/>
            <person name="Sun Y."/>
            <person name="Zhan W."/>
            <person name="Jiang J.F."/>
            <person name="Wang Q."/>
            <person name="Zhang B."/>
            <person name="Ji P."/>
            <person name="Bell-Sakyi L."/>
            <person name="Cui X.M."/>
            <person name="Yuan T.T."/>
            <person name="Jiang B.G."/>
            <person name="Yang W.F."/>
            <person name="Lam T.T."/>
            <person name="Chang Q.C."/>
            <person name="Ding S.J."/>
            <person name="Wang X.J."/>
            <person name="Zhu J.G."/>
            <person name="Ruan X.D."/>
            <person name="Zhao L."/>
            <person name="Wei J.T."/>
            <person name="Ye R.Z."/>
            <person name="Que T.C."/>
            <person name="Du C.H."/>
            <person name="Zhou Y.H."/>
            <person name="Cheng J.X."/>
            <person name="Dai P.F."/>
            <person name="Guo W.B."/>
            <person name="Han X.H."/>
            <person name="Huang E.J."/>
            <person name="Li L.F."/>
            <person name="Wei W."/>
            <person name="Gao Y.C."/>
            <person name="Liu J.Z."/>
            <person name="Shao H.Z."/>
            <person name="Wang X."/>
            <person name="Wang C.C."/>
            <person name="Yang T.C."/>
            <person name="Huo Q.B."/>
            <person name="Li W."/>
            <person name="Chen H.Y."/>
            <person name="Chen S.E."/>
            <person name="Zhou L.G."/>
            <person name="Ni X.B."/>
            <person name="Tian J.H."/>
            <person name="Sheng Y."/>
            <person name="Liu T."/>
            <person name="Pan Y.S."/>
            <person name="Xia L.Y."/>
            <person name="Li J."/>
            <person name="Zhao F."/>
            <person name="Cao W.C."/>
        </authorList>
    </citation>
    <scope>NUCLEOTIDE SEQUENCE</scope>
    <source>
        <strain evidence="3">Rsan-2018</strain>
    </source>
</reference>
<dbReference type="AlphaFoldDB" id="A0A9D4Q0U6"/>
<dbReference type="Pfam" id="PF00075">
    <property type="entry name" value="RNase_H"/>
    <property type="match status" value="1"/>
</dbReference>
<dbReference type="Gene3D" id="3.30.420.10">
    <property type="entry name" value="Ribonuclease H-like superfamily/Ribonuclease H"/>
    <property type="match status" value="1"/>
</dbReference>
<dbReference type="VEuPathDB" id="VectorBase:RSAN_043091"/>
<dbReference type="GO" id="GO:0042575">
    <property type="term" value="C:DNA polymerase complex"/>
    <property type="evidence" value="ECO:0007669"/>
    <property type="project" value="UniProtKB-ARBA"/>
</dbReference>
<dbReference type="InterPro" id="IPR043502">
    <property type="entry name" value="DNA/RNA_pol_sf"/>
</dbReference>
<feature type="compositionally biased region" description="Polar residues" evidence="1">
    <location>
        <begin position="1"/>
        <end position="18"/>
    </location>
</feature>
<dbReference type="GO" id="GO:0003676">
    <property type="term" value="F:nucleic acid binding"/>
    <property type="evidence" value="ECO:0007669"/>
    <property type="project" value="InterPro"/>
</dbReference>
<comment type="caution">
    <text evidence="3">The sequence shown here is derived from an EMBL/GenBank/DDBJ whole genome shotgun (WGS) entry which is preliminary data.</text>
</comment>
<reference evidence="3" key="2">
    <citation type="submission" date="2021-09" db="EMBL/GenBank/DDBJ databases">
        <authorList>
            <person name="Jia N."/>
            <person name="Wang J."/>
            <person name="Shi W."/>
            <person name="Du L."/>
            <person name="Sun Y."/>
            <person name="Zhan W."/>
            <person name="Jiang J."/>
            <person name="Wang Q."/>
            <person name="Zhang B."/>
            <person name="Ji P."/>
            <person name="Sakyi L.B."/>
            <person name="Cui X."/>
            <person name="Yuan T."/>
            <person name="Jiang B."/>
            <person name="Yang W."/>
            <person name="Lam T.T.-Y."/>
            <person name="Chang Q."/>
            <person name="Ding S."/>
            <person name="Wang X."/>
            <person name="Zhu J."/>
            <person name="Ruan X."/>
            <person name="Zhao L."/>
            <person name="Wei J."/>
            <person name="Que T."/>
            <person name="Du C."/>
            <person name="Cheng J."/>
            <person name="Dai P."/>
            <person name="Han X."/>
            <person name="Huang E."/>
            <person name="Gao Y."/>
            <person name="Liu J."/>
            <person name="Shao H."/>
            <person name="Ye R."/>
            <person name="Li L."/>
            <person name="Wei W."/>
            <person name="Wang X."/>
            <person name="Wang C."/>
            <person name="Huo Q."/>
            <person name="Li W."/>
            <person name="Guo W."/>
            <person name="Chen H."/>
            <person name="Chen S."/>
            <person name="Zhou L."/>
            <person name="Zhou L."/>
            <person name="Ni X."/>
            <person name="Tian J."/>
            <person name="Zhou Y."/>
            <person name="Sheng Y."/>
            <person name="Liu T."/>
            <person name="Pan Y."/>
            <person name="Xia L."/>
            <person name="Li J."/>
            <person name="Zhao F."/>
            <person name="Cao W."/>
        </authorList>
    </citation>
    <scope>NUCLEOTIDE SEQUENCE</scope>
    <source>
        <strain evidence="3">Rsan-2018</strain>
        <tissue evidence="3">Larvae</tissue>
    </source>
</reference>